<comment type="caution">
    <text evidence="1">The sequence shown here is derived from an EMBL/GenBank/DDBJ whole genome shotgun (WGS) entry which is preliminary data.</text>
</comment>
<dbReference type="Proteomes" id="UP000614424">
    <property type="component" value="Unassembled WGS sequence"/>
</dbReference>
<dbReference type="AlphaFoldDB" id="A0A8J6NFS4"/>
<organism evidence="1 2">
    <name type="scientific">Candidatus Desulfobia pelagia</name>
    <dbReference type="NCBI Taxonomy" id="2841692"/>
    <lineage>
        <taxon>Bacteria</taxon>
        <taxon>Pseudomonadati</taxon>
        <taxon>Thermodesulfobacteriota</taxon>
        <taxon>Desulfobulbia</taxon>
        <taxon>Desulfobulbales</taxon>
        <taxon>Desulfobulbaceae</taxon>
        <taxon>Candidatus Desulfobia</taxon>
    </lineage>
</organism>
<evidence type="ECO:0000313" key="1">
    <source>
        <dbReference type="EMBL" id="MBC8319002.1"/>
    </source>
</evidence>
<accession>A0A8J6NFS4</accession>
<evidence type="ECO:0000313" key="2">
    <source>
        <dbReference type="Proteomes" id="UP000614424"/>
    </source>
</evidence>
<dbReference type="EMBL" id="JACNJZ010000209">
    <property type="protein sequence ID" value="MBC8319002.1"/>
    <property type="molecule type" value="Genomic_DNA"/>
</dbReference>
<proteinExistence type="predicted"/>
<gene>
    <name evidence="1" type="ORF">H8E41_13980</name>
</gene>
<protein>
    <submittedName>
        <fullName evidence="1">Uncharacterized protein</fullName>
    </submittedName>
</protein>
<sequence>MAETLYKTEAIQIEVEIYETGEKKLIAGNKHILHQKTKQNRSLIITAAMYKSYSADILATTEV</sequence>
<reference evidence="1 2" key="1">
    <citation type="submission" date="2020-08" db="EMBL/GenBank/DDBJ databases">
        <title>Bridging the membrane lipid divide: bacteria of the FCB group superphylum have the potential to synthesize archaeal ether lipids.</title>
        <authorList>
            <person name="Villanueva L."/>
            <person name="Von Meijenfeldt F.A.B."/>
            <person name="Westbye A.B."/>
            <person name="Yadav S."/>
            <person name="Hopmans E.C."/>
            <person name="Dutilh B.E."/>
            <person name="Sinninghe Damste J.S."/>
        </authorList>
    </citation>
    <scope>NUCLEOTIDE SEQUENCE [LARGE SCALE GENOMIC DNA]</scope>
    <source>
        <strain evidence="1">NIOZ-UU47</strain>
    </source>
</reference>
<name>A0A8J6NFS4_9BACT</name>